<name>A0A4Q5J091_9ACTN</name>
<evidence type="ECO:0000259" key="4">
    <source>
        <dbReference type="PROSITE" id="PS50949"/>
    </source>
</evidence>
<dbReference type="InterPro" id="IPR000524">
    <property type="entry name" value="Tscrpt_reg_HTH_GntR"/>
</dbReference>
<organism evidence="5 6">
    <name type="scientific">Nocardioides iriomotensis</name>
    <dbReference type="NCBI Taxonomy" id="715784"/>
    <lineage>
        <taxon>Bacteria</taxon>
        <taxon>Bacillati</taxon>
        <taxon>Actinomycetota</taxon>
        <taxon>Actinomycetes</taxon>
        <taxon>Propionibacteriales</taxon>
        <taxon>Nocardioidaceae</taxon>
        <taxon>Nocardioides</taxon>
    </lineage>
</organism>
<evidence type="ECO:0000256" key="3">
    <source>
        <dbReference type="ARBA" id="ARBA00023163"/>
    </source>
</evidence>
<gene>
    <name evidence="5" type="ORF">ETU37_16330</name>
</gene>
<dbReference type="Pfam" id="PF07702">
    <property type="entry name" value="UTRA"/>
    <property type="match status" value="1"/>
</dbReference>
<keyword evidence="3" id="KW-0804">Transcription</keyword>
<evidence type="ECO:0000256" key="2">
    <source>
        <dbReference type="ARBA" id="ARBA00023125"/>
    </source>
</evidence>
<keyword evidence="1" id="KW-0805">Transcription regulation</keyword>
<dbReference type="PROSITE" id="PS50949">
    <property type="entry name" value="HTH_GNTR"/>
    <property type="match status" value="1"/>
</dbReference>
<feature type="domain" description="HTH gntR-type" evidence="4">
    <location>
        <begin position="101"/>
        <end position="169"/>
    </location>
</feature>
<evidence type="ECO:0000313" key="6">
    <source>
        <dbReference type="Proteomes" id="UP000291189"/>
    </source>
</evidence>
<dbReference type="PRINTS" id="PR00035">
    <property type="entry name" value="HTHGNTR"/>
</dbReference>
<accession>A0A4Q5J091</accession>
<evidence type="ECO:0000313" key="5">
    <source>
        <dbReference type="EMBL" id="RYU10809.1"/>
    </source>
</evidence>
<keyword evidence="2" id="KW-0238">DNA-binding</keyword>
<dbReference type="InterPro" id="IPR036388">
    <property type="entry name" value="WH-like_DNA-bd_sf"/>
</dbReference>
<dbReference type="Gene3D" id="3.40.1410.10">
    <property type="entry name" value="Chorismate lyase-like"/>
    <property type="match status" value="1"/>
</dbReference>
<dbReference type="CDD" id="cd07377">
    <property type="entry name" value="WHTH_GntR"/>
    <property type="match status" value="1"/>
</dbReference>
<dbReference type="Pfam" id="PF00392">
    <property type="entry name" value="GntR"/>
    <property type="match status" value="1"/>
</dbReference>
<keyword evidence="6" id="KW-1185">Reference proteome</keyword>
<dbReference type="OrthoDB" id="8584262at2"/>
<dbReference type="Proteomes" id="UP000291189">
    <property type="component" value="Unassembled WGS sequence"/>
</dbReference>
<dbReference type="Gene3D" id="1.10.10.10">
    <property type="entry name" value="Winged helix-like DNA-binding domain superfamily/Winged helix DNA-binding domain"/>
    <property type="match status" value="1"/>
</dbReference>
<dbReference type="InterPro" id="IPR036390">
    <property type="entry name" value="WH_DNA-bd_sf"/>
</dbReference>
<dbReference type="GO" id="GO:0003700">
    <property type="term" value="F:DNA-binding transcription factor activity"/>
    <property type="evidence" value="ECO:0007669"/>
    <property type="project" value="InterPro"/>
</dbReference>
<protein>
    <submittedName>
        <fullName evidence="5">GntR family transcriptional regulator</fullName>
    </submittedName>
</protein>
<dbReference type="InterPro" id="IPR011663">
    <property type="entry name" value="UTRA"/>
</dbReference>
<sequence length="335" mass="35830">MVGIEDLRQPVAGQRDPVVLGDGGVGEQPVVDRLQRLHLGGGRQPPHGQEALLGVVGDLGLGQREGVGHGARRYKQTNHKTTGRGGPIVRIWSGYDRRVGGRLTTRIRDDLAGRIAREELRPGHQLPTERDLSVEYGVSRVTVRRALGLLAEEGLVHAVQGRGTFVSSGHLGEPPNSLLSFHDMVAGDSVEVGAEPLRVDVRPATLREAETFGVAPGAALLELERLRTLDGLPVAVDSNLLPLALDEDLAGLDWSRESLYARLAAVGRPPVTADYSVEARAADARQAGLLGTEPGAPLLVAESEAFDPRGRLIVVGVIAYRGDRYRFRSRQAAAG</sequence>
<dbReference type="EMBL" id="SDPU01000028">
    <property type="protein sequence ID" value="RYU10809.1"/>
    <property type="molecule type" value="Genomic_DNA"/>
</dbReference>
<dbReference type="GO" id="GO:0003677">
    <property type="term" value="F:DNA binding"/>
    <property type="evidence" value="ECO:0007669"/>
    <property type="project" value="UniProtKB-KW"/>
</dbReference>
<dbReference type="SUPFAM" id="SSF64288">
    <property type="entry name" value="Chorismate lyase-like"/>
    <property type="match status" value="1"/>
</dbReference>
<dbReference type="AlphaFoldDB" id="A0A4Q5J091"/>
<dbReference type="SMART" id="SM00866">
    <property type="entry name" value="UTRA"/>
    <property type="match status" value="1"/>
</dbReference>
<dbReference type="PANTHER" id="PTHR44846:SF16">
    <property type="entry name" value="TRANSCRIPTIONAL REGULATOR PHNF-RELATED"/>
    <property type="match status" value="1"/>
</dbReference>
<dbReference type="InterPro" id="IPR050679">
    <property type="entry name" value="Bact_HTH_transcr_reg"/>
</dbReference>
<dbReference type="SUPFAM" id="SSF46785">
    <property type="entry name" value="Winged helix' DNA-binding domain"/>
    <property type="match status" value="1"/>
</dbReference>
<dbReference type="SMART" id="SM00345">
    <property type="entry name" value="HTH_GNTR"/>
    <property type="match status" value="1"/>
</dbReference>
<comment type="caution">
    <text evidence="5">The sequence shown here is derived from an EMBL/GenBank/DDBJ whole genome shotgun (WGS) entry which is preliminary data.</text>
</comment>
<proteinExistence type="predicted"/>
<reference evidence="5 6" key="1">
    <citation type="submission" date="2019-01" db="EMBL/GenBank/DDBJ databases">
        <title>Nocardioides guangzhouensis sp. nov., an actinobacterium isolated from soil.</title>
        <authorList>
            <person name="Fu Y."/>
            <person name="Cai Y."/>
            <person name="Lin Z."/>
            <person name="Chen P."/>
        </authorList>
    </citation>
    <scope>NUCLEOTIDE SEQUENCE [LARGE SCALE GENOMIC DNA]</scope>
    <source>
        <strain evidence="5 6">NBRC 105384</strain>
    </source>
</reference>
<dbReference type="InterPro" id="IPR028978">
    <property type="entry name" value="Chorismate_lyase_/UTRA_dom_sf"/>
</dbReference>
<dbReference type="PANTHER" id="PTHR44846">
    <property type="entry name" value="MANNOSYL-D-GLYCERATE TRANSPORT/METABOLISM SYSTEM REPRESSOR MNGR-RELATED"/>
    <property type="match status" value="1"/>
</dbReference>
<evidence type="ECO:0000256" key="1">
    <source>
        <dbReference type="ARBA" id="ARBA00023015"/>
    </source>
</evidence>